<dbReference type="GO" id="GO:0051301">
    <property type="term" value="P:cell division"/>
    <property type="evidence" value="ECO:0007669"/>
    <property type="project" value="UniProtKB-KW"/>
</dbReference>
<evidence type="ECO:0000313" key="17">
    <source>
        <dbReference type="EMBL" id="PWN30818.1"/>
    </source>
</evidence>
<dbReference type="GO" id="GO:0044732">
    <property type="term" value="C:mitotic spindle pole body"/>
    <property type="evidence" value="ECO:0007669"/>
    <property type="project" value="TreeGrafter"/>
</dbReference>
<dbReference type="GO" id="GO:0008608">
    <property type="term" value="P:attachment of spindle microtubules to kinetochore"/>
    <property type="evidence" value="ECO:0007669"/>
    <property type="project" value="InterPro"/>
</dbReference>
<protein>
    <recommendedName>
        <fullName evidence="5">DASH complex subunit ASK1</fullName>
    </recommendedName>
</protein>
<keyword evidence="10" id="KW-0498">Mitosis</keyword>
<feature type="region of interest" description="Disordered" evidence="16">
    <location>
        <begin position="94"/>
        <end position="204"/>
    </location>
</feature>
<feature type="compositionally biased region" description="Basic and acidic residues" evidence="16">
    <location>
        <begin position="577"/>
        <end position="587"/>
    </location>
</feature>
<feature type="compositionally biased region" description="Basic and acidic residues" evidence="16">
    <location>
        <begin position="94"/>
        <end position="112"/>
    </location>
</feature>
<evidence type="ECO:0000256" key="4">
    <source>
        <dbReference type="ARBA" id="ARBA00010731"/>
    </source>
</evidence>
<evidence type="ECO:0000256" key="12">
    <source>
        <dbReference type="ARBA" id="ARBA00023212"/>
    </source>
</evidence>
<keyword evidence="15" id="KW-0137">Centromere</keyword>
<dbReference type="InterPro" id="IPR013964">
    <property type="entry name" value="DASH_Ask1"/>
</dbReference>
<accession>A0A316V1D6</accession>
<keyword evidence="18" id="KW-1185">Reference proteome</keyword>
<feature type="compositionally biased region" description="Low complexity" evidence="16">
    <location>
        <begin position="539"/>
        <end position="562"/>
    </location>
</feature>
<feature type="compositionally biased region" description="Low complexity" evidence="16">
    <location>
        <begin position="627"/>
        <end position="642"/>
    </location>
</feature>
<evidence type="ECO:0000256" key="6">
    <source>
        <dbReference type="ARBA" id="ARBA00022454"/>
    </source>
</evidence>
<evidence type="ECO:0000256" key="3">
    <source>
        <dbReference type="ARBA" id="ARBA00004629"/>
    </source>
</evidence>
<evidence type="ECO:0000256" key="14">
    <source>
        <dbReference type="ARBA" id="ARBA00023306"/>
    </source>
</evidence>
<keyword evidence="6" id="KW-0158">Chromosome</keyword>
<feature type="compositionally biased region" description="Polar residues" evidence="16">
    <location>
        <begin position="114"/>
        <end position="132"/>
    </location>
</feature>
<comment type="similarity">
    <text evidence="4">Belongs to the DASH complex ASK1 family.</text>
</comment>
<evidence type="ECO:0000256" key="16">
    <source>
        <dbReference type="SAM" id="MobiDB-lite"/>
    </source>
</evidence>
<evidence type="ECO:0000256" key="15">
    <source>
        <dbReference type="ARBA" id="ARBA00023328"/>
    </source>
</evidence>
<dbReference type="PANTHER" id="PTHR28200">
    <property type="entry name" value="DASH COMPLEX SUBUNIT ASK1"/>
    <property type="match status" value="1"/>
</dbReference>
<feature type="compositionally biased region" description="Acidic residues" evidence="16">
    <location>
        <begin position="601"/>
        <end position="617"/>
    </location>
</feature>
<dbReference type="Proteomes" id="UP000245884">
    <property type="component" value="Unassembled WGS sequence"/>
</dbReference>
<feature type="region of interest" description="Disordered" evidence="16">
    <location>
        <begin position="436"/>
        <end position="728"/>
    </location>
</feature>
<gene>
    <name evidence="17" type="ORF">BDZ90DRAFT_229817</name>
</gene>
<sequence>MSHPRATLAASMGGGAYYGNEGGSSIADQLMQLDPAITATLQEIDANFARAHQIVTAQLLPAVKVYGQHSAKTWQSAKFWQDFFITAAHIPVKRPEDEEVHPDSDYNGHDDQSTYDPSSTTEDAQASTSYDRSQGEDSRGSGAQDDDSNDSAQFFQSVKNARASSPPRLSNTSLKAVGRREERDRDARAAAAGSGANESDASWAAMESPFEKLKREVKADQDASMSQAETLLAQHRANKAAREHELLAERRDAVEGDESLDQDRRDLVKGIENMKVGHTARSPAKLRPGGSGSAKLLNKVLNAEQRKADAGQGQRTPGKSGGASAAPSSSRNPFDHRDPRTAGSSKWDGIADLRKTPLGTSGKPRTKSSKSKKQQQKAPAAAGNEWDSDEEDSLAWPAGMSPPVTLQFSVPQSKYAKTPAKEAAKLVVDDLLRTVEAGPATVRRERERRAAAAAAREKGADTASPGVALGGGSASASRPRSVPRASLAGTPLKKGPLGKPPKGQGAQKRRDSMPTPPTLTRHGIAPTGPRQSTTPLAPPAGVVPGSAASSTTAGGGRAALLMDEGEDGLEEGLDELPDLHAGSKTDIDALLAEGQRRDGSEESESESDESDEDEDDVVPPASVSKLSTFSTNSGWSSSSNNTGERHNLMASLDNDTLFGVGGGGGGGKPAAAGSAASRGTAPSSSTGGRAPGSSFHVVGPQLDQTVQGGQLLADKDVTYSAPSPTPWK</sequence>
<feature type="compositionally biased region" description="Basic residues" evidence="16">
    <location>
        <begin position="364"/>
        <end position="375"/>
    </location>
</feature>
<dbReference type="PANTHER" id="PTHR28200:SF1">
    <property type="entry name" value="DASH COMPLEX SUBUNIT ASK1"/>
    <property type="match status" value="1"/>
</dbReference>
<evidence type="ECO:0000256" key="13">
    <source>
        <dbReference type="ARBA" id="ARBA00023242"/>
    </source>
</evidence>
<feature type="compositionally biased region" description="Gly residues" evidence="16">
    <location>
        <begin position="659"/>
        <end position="668"/>
    </location>
</feature>
<keyword evidence="14" id="KW-0131">Cell cycle</keyword>
<dbReference type="GO" id="GO:0005874">
    <property type="term" value="C:microtubule"/>
    <property type="evidence" value="ECO:0007669"/>
    <property type="project" value="UniProtKB-KW"/>
</dbReference>
<keyword evidence="9" id="KW-0493">Microtubule</keyword>
<keyword evidence="12" id="KW-0206">Cytoskeleton</keyword>
<feature type="compositionally biased region" description="Low complexity" evidence="16">
    <location>
        <begin position="189"/>
        <end position="202"/>
    </location>
</feature>
<evidence type="ECO:0000256" key="11">
    <source>
        <dbReference type="ARBA" id="ARBA00022838"/>
    </source>
</evidence>
<dbReference type="GeneID" id="37027046"/>
<dbReference type="GO" id="GO:0042729">
    <property type="term" value="C:DASH complex"/>
    <property type="evidence" value="ECO:0007669"/>
    <property type="project" value="InterPro"/>
</dbReference>
<feature type="region of interest" description="Disordered" evidence="16">
    <location>
        <begin position="271"/>
        <end position="399"/>
    </location>
</feature>
<dbReference type="EMBL" id="KZ819662">
    <property type="protein sequence ID" value="PWN30818.1"/>
    <property type="molecule type" value="Genomic_DNA"/>
</dbReference>
<evidence type="ECO:0000256" key="2">
    <source>
        <dbReference type="ARBA" id="ARBA00004186"/>
    </source>
</evidence>
<feature type="compositionally biased region" description="Acidic residues" evidence="16">
    <location>
        <begin position="563"/>
        <end position="576"/>
    </location>
</feature>
<feature type="compositionally biased region" description="Polar residues" evidence="16">
    <location>
        <begin position="150"/>
        <end position="174"/>
    </location>
</feature>
<feature type="compositionally biased region" description="Basic and acidic residues" evidence="16">
    <location>
        <begin position="178"/>
        <end position="188"/>
    </location>
</feature>
<dbReference type="RefSeq" id="XP_025365430.1">
    <property type="nucleotide sequence ID" value="XM_025505223.1"/>
</dbReference>
<evidence type="ECO:0000256" key="5">
    <source>
        <dbReference type="ARBA" id="ARBA00014520"/>
    </source>
</evidence>
<comment type="subcellular location">
    <subcellularLocation>
        <location evidence="3">Chromosome</location>
        <location evidence="3">Centromere</location>
        <location evidence="3">Kinetochore</location>
    </subcellularLocation>
    <subcellularLocation>
        <location evidence="2">Cytoplasm</location>
        <location evidence="2">Cytoskeleton</location>
        <location evidence="2">Spindle</location>
    </subcellularLocation>
    <subcellularLocation>
        <location evidence="1">Nucleus</location>
    </subcellularLocation>
</comment>
<dbReference type="Pfam" id="PF08655">
    <property type="entry name" value="DASH_Ask1"/>
    <property type="match status" value="1"/>
</dbReference>
<evidence type="ECO:0000256" key="10">
    <source>
        <dbReference type="ARBA" id="ARBA00022776"/>
    </source>
</evidence>
<dbReference type="STRING" id="1569628.A0A316V1D6"/>
<evidence type="ECO:0000256" key="9">
    <source>
        <dbReference type="ARBA" id="ARBA00022701"/>
    </source>
</evidence>
<keyword evidence="8" id="KW-0132">Cell division</keyword>
<reference evidence="17 18" key="1">
    <citation type="journal article" date="2018" name="Mol. Biol. Evol.">
        <title>Broad Genomic Sampling Reveals a Smut Pathogenic Ancestry of the Fungal Clade Ustilaginomycotina.</title>
        <authorList>
            <person name="Kijpornyongpan T."/>
            <person name="Mondo S.J."/>
            <person name="Barry K."/>
            <person name="Sandor L."/>
            <person name="Lee J."/>
            <person name="Lipzen A."/>
            <person name="Pangilinan J."/>
            <person name="LaButti K."/>
            <person name="Hainaut M."/>
            <person name="Henrissat B."/>
            <person name="Grigoriev I.V."/>
            <person name="Spatafora J.W."/>
            <person name="Aime M.C."/>
        </authorList>
    </citation>
    <scope>NUCLEOTIDE SEQUENCE [LARGE SCALE GENOMIC DNA]</scope>
    <source>
        <strain evidence="17 18">MCA 5214</strain>
    </source>
</reference>
<proteinExistence type="inferred from homology"/>
<evidence type="ECO:0000313" key="18">
    <source>
        <dbReference type="Proteomes" id="UP000245884"/>
    </source>
</evidence>
<evidence type="ECO:0000256" key="7">
    <source>
        <dbReference type="ARBA" id="ARBA00022490"/>
    </source>
</evidence>
<feature type="compositionally biased region" description="Basic and acidic residues" evidence="16">
    <location>
        <begin position="442"/>
        <end position="460"/>
    </location>
</feature>
<name>A0A316V1D6_9BASI</name>
<keyword evidence="11" id="KW-0995">Kinetochore</keyword>
<evidence type="ECO:0000256" key="1">
    <source>
        <dbReference type="ARBA" id="ARBA00004123"/>
    </source>
</evidence>
<feature type="compositionally biased region" description="Low complexity" evidence="16">
    <location>
        <begin position="669"/>
        <end position="688"/>
    </location>
</feature>
<keyword evidence="13" id="KW-0539">Nucleus</keyword>
<feature type="compositionally biased region" description="Low complexity" evidence="16">
    <location>
        <begin position="474"/>
        <end position="506"/>
    </location>
</feature>
<evidence type="ECO:0000256" key="8">
    <source>
        <dbReference type="ARBA" id="ARBA00022618"/>
    </source>
</evidence>
<organism evidence="17 18">
    <name type="scientific">Jaminaea rosea</name>
    <dbReference type="NCBI Taxonomy" id="1569628"/>
    <lineage>
        <taxon>Eukaryota</taxon>
        <taxon>Fungi</taxon>
        <taxon>Dikarya</taxon>
        <taxon>Basidiomycota</taxon>
        <taxon>Ustilaginomycotina</taxon>
        <taxon>Exobasidiomycetes</taxon>
        <taxon>Microstromatales</taxon>
        <taxon>Microstromatales incertae sedis</taxon>
        <taxon>Jaminaea</taxon>
    </lineage>
</organism>
<keyword evidence="7" id="KW-0963">Cytoplasm</keyword>
<dbReference type="AlphaFoldDB" id="A0A316V1D6"/>
<dbReference type="GO" id="GO:0072686">
    <property type="term" value="C:mitotic spindle"/>
    <property type="evidence" value="ECO:0007669"/>
    <property type="project" value="InterPro"/>
</dbReference>
<dbReference type="OrthoDB" id="5573898at2759"/>